<keyword evidence="2" id="KW-1185">Reference proteome</keyword>
<evidence type="ECO:0000313" key="2">
    <source>
        <dbReference type="Proteomes" id="UP000737018"/>
    </source>
</evidence>
<dbReference type="Proteomes" id="UP000737018">
    <property type="component" value="Unassembled WGS sequence"/>
</dbReference>
<reference evidence="1" key="1">
    <citation type="submission" date="2020-03" db="EMBL/GenBank/DDBJ databases">
        <title>Castanea mollissima Vanexum genome sequencing.</title>
        <authorList>
            <person name="Staton M."/>
        </authorList>
    </citation>
    <scope>NUCLEOTIDE SEQUENCE</scope>
    <source>
        <tissue evidence="1">Leaf</tissue>
    </source>
</reference>
<evidence type="ECO:0000313" key="1">
    <source>
        <dbReference type="EMBL" id="KAF3949990.1"/>
    </source>
</evidence>
<sequence length="102" mass="10758">MVDIRGGESNRGSSGDGVSAAVVGDDFGGGLCDDVIPLVGSAVGFGFQLSSVSVSDLVVERGDRLDSNTKLMQDNLSFLPKLVLRYDLNLRLLLESPPNKSM</sequence>
<proteinExistence type="predicted"/>
<gene>
    <name evidence="1" type="ORF">CMV_024201</name>
</gene>
<protein>
    <submittedName>
        <fullName evidence="1">Uncharacterized protein</fullName>
    </submittedName>
</protein>
<comment type="caution">
    <text evidence="1">The sequence shown here is derived from an EMBL/GenBank/DDBJ whole genome shotgun (WGS) entry which is preliminary data.</text>
</comment>
<dbReference type="EMBL" id="JRKL02005739">
    <property type="protein sequence ID" value="KAF3949990.1"/>
    <property type="molecule type" value="Genomic_DNA"/>
</dbReference>
<name>A0A8J4VCR0_9ROSI</name>
<dbReference type="AlphaFoldDB" id="A0A8J4VCR0"/>
<organism evidence="1 2">
    <name type="scientific">Castanea mollissima</name>
    <name type="common">Chinese chestnut</name>
    <dbReference type="NCBI Taxonomy" id="60419"/>
    <lineage>
        <taxon>Eukaryota</taxon>
        <taxon>Viridiplantae</taxon>
        <taxon>Streptophyta</taxon>
        <taxon>Embryophyta</taxon>
        <taxon>Tracheophyta</taxon>
        <taxon>Spermatophyta</taxon>
        <taxon>Magnoliopsida</taxon>
        <taxon>eudicotyledons</taxon>
        <taxon>Gunneridae</taxon>
        <taxon>Pentapetalae</taxon>
        <taxon>rosids</taxon>
        <taxon>fabids</taxon>
        <taxon>Fagales</taxon>
        <taxon>Fagaceae</taxon>
        <taxon>Castanea</taxon>
    </lineage>
</organism>
<accession>A0A8J4VCR0</accession>